<dbReference type="AlphaFoldDB" id="A0A2A5W764"/>
<evidence type="ECO:0000313" key="2">
    <source>
        <dbReference type="Proteomes" id="UP000219329"/>
    </source>
</evidence>
<protein>
    <submittedName>
        <fullName evidence="1">Uncharacterized protein</fullName>
    </submittedName>
</protein>
<dbReference type="EMBL" id="NTJZ01000018">
    <property type="protein sequence ID" value="PDH32329.1"/>
    <property type="molecule type" value="Genomic_DNA"/>
</dbReference>
<name>A0A2A5W764_9GAMM</name>
<gene>
    <name evidence="1" type="ORF">CNF02_12315</name>
</gene>
<accession>A0A2A5W764</accession>
<reference evidence="1 2" key="1">
    <citation type="submission" date="2017-08" db="EMBL/GenBank/DDBJ databases">
        <title>Fine stratification of microbial communities through a metagenomic profile of the photic zone.</title>
        <authorList>
            <person name="Haro-Moreno J.M."/>
            <person name="Lopez-Perez M."/>
            <person name="De La Torre J."/>
            <person name="Picazo A."/>
            <person name="Camacho A."/>
            <person name="Rodriguez-Valera F."/>
        </authorList>
    </citation>
    <scope>NUCLEOTIDE SEQUENCE [LARGE SCALE GENOMIC DNA]</scope>
    <source>
        <strain evidence="1">MED-G28</strain>
    </source>
</reference>
<evidence type="ECO:0000313" key="1">
    <source>
        <dbReference type="EMBL" id="PDH32329.1"/>
    </source>
</evidence>
<sequence length="89" mass="9704">MLIEITIGTGKKMKALLPIILFSLSGCFSAYDYKDCGALYEQSVGSPLGNNGNFSVDSWGDAMTVMRGIPPDRFFQNNACVLTGKMEEQ</sequence>
<dbReference type="Proteomes" id="UP000219329">
    <property type="component" value="Unassembled WGS sequence"/>
</dbReference>
<comment type="caution">
    <text evidence="1">The sequence shown here is derived from an EMBL/GenBank/DDBJ whole genome shotgun (WGS) entry which is preliminary data.</text>
</comment>
<organism evidence="1 2">
    <name type="scientific">OM182 bacterium MED-G28</name>
    <dbReference type="NCBI Taxonomy" id="1986256"/>
    <lineage>
        <taxon>Bacteria</taxon>
        <taxon>Pseudomonadati</taxon>
        <taxon>Pseudomonadota</taxon>
        <taxon>Gammaproteobacteria</taxon>
        <taxon>OMG group</taxon>
        <taxon>OM182 clade</taxon>
    </lineage>
</organism>
<proteinExistence type="predicted"/>